<dbReference type="Gene3D" id="3.50.50.60">
    <property type="entry name" value="FAD/NAD(P)-binding domain"/>
    <property type="match status" value="2"/>
</dbReference>
<reference evidence="4 5" key="1">
    <citation type="submission" date="2023-12" db="EMBL/GenBank/DDBJ databases">
        <title>the genome sequence of Hyalangium sp. s54d21.</title>
        <authorList>
            <person name="Zhang X."/>
        </authorList>
    </citation>
    <scope>NUCLEOTIDE SEQUENCE [LARGE SCALE GENOMIC DNA]</scope>
    <source>
        <strain evidence="5">s54d21</strain>
    </source>
</reference>
<dbReference type="InterPro" id="IPR036188">
    <property type="entry name" value="FAD/NAD-bd_sf"/>
</dbReference>
<dbReference type="PANTHER" id="PTHR43476">
    <property type="entry name" value="3-(3-HYDROXY-PHENYL)PROPIONATE/3-HYDROXYCINNAMIC ACID HYDROXYLASE"/>
    <property type="match status" value="1"/>
</dbReference>
<feature type="transmembrane region" description="Helical" evidence="2">
    <location>
        <begin position="12"/>
        <end position="32"/>
    </location>
</feature>
<dbReference type="RefSeq" id="WP_321549835.1">
    <property type="nucleotide sequence ID" value="NZ_JAXIVS010000013.1"/>
</dbReference>
<dbReference type="PRINTS" id="PR00420">
    <property type="entry name" value="RNGMNOXGNASE"/>
</dbReference>
<dbReference type="SUPFAM" id="SSF51905">
    <property type="entry name" value="FAD/NAD(P)-binding domain"/>
    <property type="match status" value="1"/>
</dbReference>
<dbReference type="Proteomes" id="UP001291309">
    <property type="component" value="Unassembled WGS sequence"/>
</dbReference>
<evidence type="ECO:0000313" key="4">
    <source>
        <dbReference type="EMBL" id="MDY7231125.1"/>
    </source>
</evidence>
<keyword evidence="1" id="KW-0560">Oxidoreductase</keyword>
<comment type="caution">
    <text evidence="4">The sequence shown here is derived from an EMBL/GenBank/DDBJ whole genome shotgun (WGS) entry which is preliminary data.</text>
</comment>
<keyword evidence="4" id="KW-0503">Monooxygenase</keyword>
<keyword evidence="2" id="KW-1133">Transmembrane helix</keyword>
<dbReference type="Gene3D" id="3.30.9.10">
    <property type="entry name" value="D-Amino Acid Oxidase, subunit A, domain 2"/>
    <property type="match status" value="2"/>
</dbReference>
<keyword evidence="2" id="KW-0812">Transmembrane</keyword>
<evidence type="ECO:0000256" key="1">
    <source>
        <dbReference type="ARBA" id="ARBA00023002"/>
    </source>
</evidence>
<evidence type="ECO:0000313" key="5">
    <source>
        <dbReference type="Proteomes" id="UP001291309"/>
    </source>
</evidence>
<sequence>MKNEATLEADVAIVGAGAAGCLLATLLGRRGLRVLLLERGKSPPSNGADFLKPRGFKVLDRHGLAEPLLGRGALRRNRIRYYHDGLPIIDHDYSEHTDLGHYLIVPYSTTMSVLLEAMGRLDTVQLRVESPVAELRLSGEHVDELILGGGQRVRAGIVVGADGARSIVRESMHLPDQPRQYDQEVYMMTLPLATSVAELNRLYISSRRWMVYMYPVTQSLMRISISLPSKDRAIFEGPASGLIESIRTFVTQSDDALASITDLSGFIRLPTASMNASRYFRGNVVLLGDAAHLAHPVTGQGMSLTFEDAEALSSSLSQYFEGRASLEHALHRYEEARRPENERTIAYGNTLLQSFDDKGYYLSHFDPVLHSSMPGSAR</sequence>
<dbReference type="EMBL" id="JAXIVS010000013">
    <property type="protein sequence ID" value="MDY7231125.1"/>
    <property type="molecule type" value="Genomic_DNA"/>
</dbReference>
<accession>A0ABU5HCD7</accession>
<name>A0ABU5HCD7_9BACT</name>
<proteinExistence type="predicted"/>
<dbReference type="PANTHER" id="PTHR43476:SF3">
    <property type="entry name" value="FAD-BINDING MONOOXYGENASE"/>
    <property type="match status" value="1"/>
</dbReference>
<dbReference type="InterPro" id="IPR050631">
    <property type="entry name" value="PheA/TfdB_FAD_monoxygenase"/>
</dbReference>
<dbReference type="InterPro" id="IPR002938">
    <property type="entry name" value="FAD-bd"/>
</dbReference>
<protein>
    <submittedName>
        <fullName evidence="4">FAD-dependent monooxygenase</fullName>
    </submittedName>
</protein>
<evidence type="ECO:0000256" key="2">
    <source>
        <dbReference type="SAM" id="Phobius"/>
    </source>
</evidence>
<keyword evidence="2" id="KW-0472">Membrane</keyword>
<dbReference type="GO" id="GO:0004497">
    <property type="term" value="F:monooxygenase activity"/>
    <property type="evidence" value="ECO:0007669"/>
    <property type="project" value="UniProtKB-KW"/>
</dbReference>
<dbReference type="Pfam" id="PF01494">
    <property type="entry name" value="FAD_binding_3"/>
    <property type="match status" value="1"/>
</dbReference>
<feature type="domain" description="FAD-binding" evidence="3">
    <location>
        <begin position="8"/>
        <end position="344"/>
    </location>
</feature>
<organism evidence="4 5">
    <name type="scientific">Hyalangium rubrum</name>
    <dbReference type="NCBI Taxonomy" id="3103134"/>
    <lineage>
        <taxon>Bacteria</taxon>
        <taxon>Pseudomonadati</taxon>
        <taxon>Myxococcota</taxon>
        <taxon>Myxococcia</taxon>
        <taxon>Myxococcales</taxon>
        <taxon>Cystobacterineae</taxon>
        <taxon>Archangiaceae</taxon>
        <taxon>Hyalangium</taxon>
    </lineage>
</organism>
<gene>
    <name evidence="4" type="ORF">SYV04_32350</name>
</gene>
<keyword evidence="5" id="KW-1185">Reference proteome</keyword>
<dbReference type="PROSITE" id="PS51257">
    <property type="entry name" value="PROKAR_LIPOPROTEIN"/>
    <property type="match status" value="1"/>
</dbReference>
<evidence type="ECO:0000259" key="3">
    <source>
        <dbReference type="Pfam" id="PF01494"/>
    </source>
</evidence>